<dbReference type="OrthoDB" id="9766983at2"/>
<evidence type="ECO:0000259" key="2">
    <source>
        <dbReference type="Pfam" id="PF01979"/>
    </source>
</evidence>
<dbReference type="Gene3D" id="2.30.40.10">
    <property type="entry name" value="Urease, subunit C, domain 1"/>
    <property type="match status" value="1"/>
</dbReference>
<evidence type="ECO:0000256" key="1">
    <source>
        <dbReference type="SAM" id="SignalP"/>
    </source>
</evidence>
<proteinExistence type="predicted"/>
<feature type="domain" description="Amidohydrolase-related" evidence="2">
    <location>
        <begin position="366"/>
        <end position="436"/>
    </location>
</feature>
<dbReference type="SUPFAM" id="SSF51338">
    <property type="entry name" value="Composite domain of metallo-dependent hydrolases"/>
    <property type="match status" value="2"/>
</dbReference>
<protein>
    <submittedName>
        <fullName evidence="3">Imidazolonepropionase-like amidohydrolase</fullName>
    </submittedName>
</protein>
<keyword evidence="1" id="KW-0732">Signal</keyword>
<dbReference type="InterPro" id="IPR006680">
    <property type="entry name" value="Amidohydro-rel"/>
</dbReference>
<dbReference type="InterPro" id="IPR032466">
    <property type="entry name" value="Metal_Hydrolase"/>
</dbReference>
<keyword evidence="4" id="KW-1185">Reference proteome</keyword>
<keyword evidence="3" id="KW-0378">Hydrolase</keyword>
<organism evidence="3 4">
    <name type="scientific">Pseudidiomarina maritima</name>
    <dbReference type="NCBI Taxonomy" id="519453"/>
    <lineage>
        <taxon>Bacteria</taxon>
        <taxon>Pseudomonadati</taxon>
        <taxon>Pseudomonadota</taxon>
        <taxon>Gammaproteobacteria</taxon>
        <taxon>Alteromonadales</taxon>
        <taxon>Idiomarinaceae</taxon>
        <taxon>Pseudidiomarina</taxon>
    </lineage>
</organism>
<dbReference type="Gene3D" id="3.20.20.140">
    <property type="entry name" value="Metal-dependent hydrolases"/>
    <property type="match status" value="2"/>
</dbReference>
<feature type="chain" id="PRO_5016355097" evidence="1">
    <location>
        <begin position="25"/>
        <end position="1037"/>
    </location>
</feature>
<evidence type="ECO:0000313" key="4">
    <source>
        <dbReference type="Proteomes" id="UP000246964"/>
    </source>
</evidence>
<comment type="caution">
    <text evidence="3">The sequence shown here is derived from an EMBL/GenBank/DDBJ whole genome shotgun (WGS) entry which is preliminary data.</text>
</comment>
<feature type="domain" description="Amidohydrolase-related" evidence="2">
    <location>
        <begin position="872"/>
        <end position="948"/>
    </location>
</feature>
<dbReference type="Proteomes" id="UP000246964">
    <property type="component" value="Unassembled WGS sequence"/>
</dbReference>
<dbReference type="AlphaFoldDB" id="A0A317Q8L5"/>
<sequence>MKGNNHLSKLALALCAALPATVMASQTTPVQGLHDHSSSFVALQNATVVTEPGKQLKNATLVIRNGKIESILTNNQAPAGARVVDASGHTIYPGFIDAYSDYGLPKTNGGERAPYRSQPPQYNNKREGGNAANDAIHAQVDWVDSFATSSKDAKSYIEQGFTAVQSARLDGIFQGQATTVSLADTIANNAVYNAKARHFGSFDKGSSKQQYPSSLMGSIALIRQTLSDAAWYEDAAGKQAYNGPVEYNAALAELAPIEQEGMVFKVSDDKDLLRAYDVFSGFKVPVTFVGSGFEYARLDAIKATKAPVILPLNFPAAPEVKGVDDDLDVSLADLRHWERAPGNAAALAQADIDFSFTLHQLKKASDFWPNLRKAVAHGLSSDKALAALTTVPAQIAGVSDKAGKLAAGYMADFVVVEGDLFVDGTIKSVWLQGQEVELEPLQQADFAGNLTLNLADSEVSLELKDGKRPSGKLKVGDESVALKDLRRTESTLEFVVNTALLDQAGAWRIRLDQTAADSFTGVAIAPNGSSLPISANRAAAAEPAAEKATTTQANYVSRLTFPNVAYGLDALPERQNVHIKNATVWTADEAGVLENTDVLIRNGEFYKIGKDLATPSGYTLIDGTGKHVTPGIIDEHSHIAIEGGVNEGSEAITAEVRIGDVVNPDDIHIYRSLAGGTTMAQLLHGSANPMGGQAQVIKLRWGATANDIKFDAAPPSIKFALGENVKQSNWGSAYTVRYPQTRMGVEAVMRDGFIAAREYQQRRDAYNKLSRKEKARTAPPRPDYRLETLLEILNKERFVHAHSYVQSEILMLLRLAEEFNFTLTTFTHILEGYKVASEMAKHGASASTFADWWAFKFEVYDAIPYNACLMADKGVLTSINSDSNDLQRRLNTEAAKSVTYCGMSEHEALQMVTLNPAKQLKIDQHVGSIKTGKHADFVIWSGHPLSAYSHPEQTWINARKYFDREYDQQLRAQLQQEKQGLIQKVLGATDEERQGSANGYKPQQPTWHCDDNHDVWSDAYTAHGEHIHINHSHTQAE</sequence>
<feature type="signal peptide" evidence="1">
    <location>
        <begin position="1"/>
        <end position="24"/>
    </location>
</feature>
<dbReference type="PANTHER" id="PTHR43135:SF3">
    <property type="entry name" value="ALPHA-D-RIBOSE 1-METHYLPHOSPHONATE 5-TRIPHOSPHATE DIPHOSPHATASE"/>
    <property type="match status" value="1"/>
</dbReference>
<dbReference type="EMBL" id="QGTT01000010">
    <property type="protein sequence ID" value="PWW11882.1"/>
    <property type="molecule type" value="Genomic_DNA"/>
</dbReference>
<gene>
    <name evidence="3" type="ORF">DET45_11070</name>
</gene>
<dbReference type="STRING" id="519453.SAMN04488070_0121"/>
<dbReference type="PANTHER" id="PTHR43135">
    <property type="entry name" value="ALPHA-D-RIBOSE 1-METHYLPHOSPHONATE 5-TRIPHOSPHATE DIPHOSPHATASE"/>
    <property type="match status" value="1"/>
</dbReference>
<name>A0A317Q8L5_9GAMM</name>
<accession>A0A317Q8L5</accession>
<dbReference type="InterPro" id="IPR051781">
    <property type="entry name" value="Metallo-dep_Hydrolase"/>
</dbReference>
<evidence type="ECO:0000313" key="3">
    <source>
        <dbReference type="EMBL" id="PWW11882.1"/>
    </source>
</evidence>
<dbReference type="CDD" id="cd01309">
    <property type="entry name" value="Met_dep_hydrolase_C"/>
    <property type="match status" value="1"/>
</dbReference>
<dbReference type="SUPFAM" id="SSF51556">
    <property type="entry name" value="Metallo-dependent hydrolases"/>
    <property type="match status" value="1"/>
</dbReference>
<dbReference type="InterPro" id="IPR011059">
    <property type="entry name" value="Metal-dep_hydrolase_composite"/>
</dbReference>
<reference evidence="3 4" key="1">
    <citation type="submission" date="2018-05" db="EMBL/GenBank/DDBJ databases">
        <title>Freshwater and sediment microbial communities from various areas in North America, analyzing microbe dynamics in response to fracking.</title>
        <authorList>
            <person name="Lamendella R."/>
        </authorList>
    </citation>
    <scope>NUCLEOTIDE SEQUENCE [LARGE SCALE GENOMIC DNA]</scope>
    <source>
        <strain evidence="3 4">125B1</strain>
    </source>
</reference>
<dbReference type="GO" id="GO:0016810">
    <property type="term" value="F:hydrolase activity, acting on carbon-nitrogen (but not peptide) bonds"/>
    <property type="evidence" value="ECO:0007669"/>
    <property type="project" value="InterPro"/>
</dbReference>
<dbReference type="RefSeq" id="WP_110076220.1">
    <property type="nucleotide sequence ID" value="NZ_QGTT01000010.1"/>
</dbReference>
<dbReference type="Pfam" id="PF01979">
    <property type="entry name" value="Amidohydro_1"/>
    <property type="match status" value="2"/>
</dbReference>